<evidence type="ECO:0000313" key="5">
    <source>
        <dbReference type="EMBL" id="TCG11829.1"/>
    </source>
</evidence>
<dbReference type="Gene3D" id="3.40.640.10">
    <property type="entry name" value="Type I PLP-dependent aspartate aminotransferase-like (Major domain)"/>
    <property type="match status" value="1"/>
</dbReference>
<dbReference type="Proteomes" id="UP000291072">
    <property type="component" value="Unassembled WGS sequence"/>
</dbReference>
<name>A0A4R0XSH6_9MOLU</name>
<keyword evidence="3" id="KW-0663">Pyridoxal phosphate</keyword>
<protein>
    <recommendedName>
        <fullName evidence="4">Aminotransferase class I/classII large domain-containing protein</fullName>
    </recommendedName>
</protein>
<dbReference type="GO" id="GO:0008483">
    <property type="term" value="F:transaminase activity"/>
    <property type="evidence" value="ECO:0007669"/>
    <property type="project" value="UniProtKB-KW"/>
</dbReference>
<keyword evidence="2" id="KW-0808">Transferase</keyword>
<dbReference type="OrthoDB" id="9802872at2"/>
<dbReference type="Pfam" id="PF00155">
    <property type="entry name" value="Aminotran_1_2"/>
    <property type="match status" value="1"/>
</dbReference>
<reference evidence="5 6" key="1">
    <citation type="submission" date="2018-02" db="EMBL/GenBank/DDBJ databases">
        <title>Mycoplasma marinum and Mycoplasma todarodis sp. nov., moderately halophilic and psychrotolerant mycoplasmas isolated from cephalopods.</title>
        <authorList>
            <person name="Viver T."/>
        </authorList>
    </citation>
    <scope>NUCLEOTIDE SEQUENCE [LARGE SCALE GENOMIC DNA]</scope>
    <source>
        <strain evidence="5 6">5H</strain>
    </source>
</reference>
<sequence>MIKFKPRFEKLVEANLPNAKELAKQYGFDYIIKLNYNENKFGATPKIKGSLKINSSNIYPEYKTPILNGKLADIFKMKEDNFYVSNGSDSILDLIPTLFASATMKQNIIVPELTYGRIALTATINDVDLIKIPMKNYEIDLGATLDAINENTAIVYLVNPNMPTGTVIEEEALKEFIRKVPSDVLVVIDNAYSEYAFGIEKAFTLDKEIVEEFDNVIITHTLSKLFGLASFRIGYLVSNPRIVDLFRRAAQYLPVNKYSLQVARVAMDDLPYYDDVIEKTRVEKDYLMKEFDEMELTYIKSHGNFIFIETINEKFTNSELREHILKTEGVVIRNVRKIGLRLTVGTHEENVKVIRAMKGFVNDKSR</sequence>
<proteinExistence type="predicted"/>
<keyword evidence="6" id="KW-1185">Reference proteome</keyword>
<evidence type="ECO:0000256" key="1">
    <source>
        <dbReference type="ARBA" id="ARBA00022576"/>
    </source>
</evidence>
<organism evidence="5 6">
    <name type="scientific">Mycoplasma todarodis</name>
    <dbReference type="NCBI Taxonomy" id="1937191"/>
    <lineage>
        <taxon>Bacteria</taxon>
        <taxon>Bacillati</taxon>
        <taxon>Mycoplasmatota</taxon>
        <taxon>Mollicutes</taxon>
        <taxon>Mycoplasmataceae</taxon>
        <taxon>Mycoplasma</taxon>
    </lineage>
</organism>
<dbReference type="PANTHER" id="PTHR43643:SF3">
    <property type="entry name" value="HISTIDINOL-PHOSPHATE AMINOTRANSFERASE"/>
    <property type="match status" value="1"/>
</dbReference>
<dbReference type="EMBL" id="PSZP01000003">
    <property type="protein sequence ID" value="TCG11829.1"/>
    <property type="molecule type" value="Genomic_DNA"/>
</dbReference>
<dbReference type="SUPFAM" id="SSF53383">
    <property type="entry name" value="PLP-dependent transferases"/>
    <property type="match status" value="1"/>
</dbReference>
<dbReference type="CDD" id="cd00609">
    <property type="entry name" value="AAT_like"/>
    <property type="match status" value="1"/>
</dbReference>
<dbReference type="RefSeq" id="WP_131613150.1">
    <property type="nucleotide sequence ID" value="NZ_PSZP01000003.1"/>
</dbReference>
<dbReference type="AlphaFoldDB" id="A0A4R0XSH6"/>
<dbReference type="GO" id="GO:0030170">
    <property type="term" value="F:pyridoxal phosphate binding"/>
    <property type="evidence" value="ECO:0007669"/>
    <property type="project" value="InterPro"/>
</dbReference>
<feature type="domain" description="Aminotransferase class I/classII large" evidence="4">
    <location>
        <begin position="31"/>
        <end position="354"/>
    </location>
</feature>
<dbReference type="Gene3D" id="3.90.1150.10">
    <property type="entry name" value="Aspartate Aminotransferase, domain 1"/>
    <property type="match status" value="1"/>
</dbReference>
<evidence type="ECO:0000259" key="4">
    <source>
        <dbReference type="Pfam" id="PF00155"/>
    </source>
</evidence>
<evidence type="ECO:0000256" key="3">
    <source>
        <dbReference type="ARBA" id="ARBA00022898"/>
    </source>
</evidence>
<evidence type="ECO:0000256" key="2">
    <source>
        <dbReference type="ARBA" id="ARBA00022679"/>
    </source>
</evidence>
<dbReference type="InterPro" id="IPR015421">
    <property type="entry name" value="PyrdxlP-dep_Trfase_major"/>
</dbReference>
<accession>A0A4R0XSH6</accession>
<dbReference type="InterPro" id="IPR015424">
    <property type="entry name" value="PyrdxlP-dep_Trfase"/>
</dbReference>
<dbReference type="InterPro" id="IPR004839">
    <property type="entry name" value="Aminotransferase_I/II_large"/>
</dbReference>
<dbReference type="PANTHER" id="PTHR43643">
    <property type="entry name" value="HISTIDINOL-PHOSPHATE AMINOTRANSFERASE 2"/>
    <property type="match status" value="1"/>
</dbReference>
<evidence type="ECO:0000313" key="6">
    <source>
        <dbReference type="Proteomes" id="UP000291072"/>
    </source>
</evidence>
<gene>
    <name evidence="5" type="ORF">C4B25_00730</name>
</gene>
<comment type="caution">
    <text evidence="5">The sequence shown here is derived from an EMBL/GenBank/DDBJ whole genome shotgun (WGS) entry which is preliminary data.</text>
</comment>
<dbReference type="InterPro" id="IPR050106">
    <property type="entry name" value="HistidinolP_aminotransfase"/>
</dbReference>
<dbReference type="InterPro" id="IPR015422">
    <property type="entry name" value="PyrdxlP-dep_Trfase_small"/>
</dbReference>
<keyword evidence="1" id="KW-0032">Aminotransferase</keyword>